<feature type="transmembrane region" description="Helical" evidence="1">
    <location>
        <begin position="30"/>
        <end position="49"/>
    </location>
</feature>
<dbReference type="RefSeq" id="WP_097244021.1">
    <property type="nucleotide sequence ID" value="NZ_JAMTCW010000005.1"/>
</dbReference>
<feature type="transmembrane region" description="Helical" evidence="1">
    <location>
        <begin position="69"/>
        <end position="90"/>
    </location>
</feature>
<dbReference type="OrthoDB" id="3689128at2"/>
<evidence type="ECO:0000256" key="1">
    <source>
        <dbReference type="SAM" id="Phobius"/>
    </source>
</evidence>
<accession>A0A285L0K5</accession>
<feature type="transmembrane region" description="Helical" evidence="1">
    <location>
        <begin position="96"/>
        <end position="117"/>
    </location>
</feature>
<gene>
    <name evidence="2" type="ORF">SAMN04244553_1278</name>
</gene>
<dbReference type="AlphaFoldDB" id="A0A285L0K5"/>
<keyword evidence="1" id="KW-1133">Transmembrane helix</keyword>
<evidence type="ECO:0000313" key="3">
    <source>
        <dbReference type="Proteomes" id="UP000219565"/>
    </source>
</evidence>
<dbReference type="Proteomes" id="UP000219565">
    <property type="component" value="Unassembled WGS sequence"/>
</dbReference>
<keyword evidence="1" id="KW-0472">Membrane</keyword>
<dbReference type="STRING" id="1379680.GCA_001612615_02277"/>
<reference evidence="2 3" key="1">
    <citation type="submission" date="2017-09" db="EMBL/GenBank/DDBJ databases">
        <authorList>
            <person name="Ehlers B."/>
            <person name="Leendertz F.H."/>
        </authorList>
    </citation>
    <scope>NUCLEOTIDE SEQUENCE [LARGE SCALE GENOMIC DNA]</scope>
    <source>
        <strain evidence="2 3">DSM 45537</strain>
    </source>
</reference>
<name>A0A285L0K5_9NOCA</name>
<evidence type="ECO:0000313" key="2">
    <source>
        <dbReference type="EMBL" id="SNY78425.1"/>
    </source>
</evidence>
<keyword evidence="3" id="KW-1185">Reference proteome</keyword>
<organism evidence="2 3">
    <name type="scientific">Nocardia amikacinitolerans</name>
    <dbReference type="NCBI Taxonomy" id="756689"/>
    <lineage>
        <taxon>Bacteria</taxon>
        <taxon>Bacillati</taxon>
        <taxon>Actinomycetota</taxon>
        <taxon>Actinomycetes</taxon>
        <taxon>Mycobacteriales</taxon>
        <taxon>Nocardiaceae</taxon>
        <taxon>Nocardia</taxon>
    </lineage>
</organism>
<sequence length="121" mass="12271">MTVNGDRGPIIVSAAVGITVLAAAGMHDRLLLGVFIWAGIGLGLFNTWLTRLGVAAIANGNASGKGHLAAITGMRLFGVTALALVAGVLTRPDGLGILYGLVTFHIGAALWATVPALRSAR</sequence>
<feature type="transmembrane region" description="Helical" evidence="1">
    <location>
        <begin position="7"/>
        <end position="24"/>
    </location>
</feature>
<keyword evidence="1" id="KW-0812">Transmembrane</keyword>
<protein>
    <submittedName>
        <fullName evidence="2">Uncharacterized protein</fullName>
    </submittedName>
</protein>
<proteinExistence type="predicted"/>
<dbReference type="EMBL" id="OBEG01000001">
    <property type="protein sequence ID" value="SNY78425.1"/>
    <property type="molecule type" value="Genomic_DNA"/>
</dbReference>